<dbReference type="EMBL" id="JANPWB010000002">
    <property type="protein sequence ID" value="KAJ1206778.1"/>
    <property type="molecule type" value="Genomic_DNA"/>
</dbReference>
<name>A0AAV7VYK7_PLEWA</name>
<dbReference type="Proteomes" id="UP001066276">
    <property type="component" value="Chromosome 1_2"/>
</dbReference>
<protein>
    <submittedName>
        <fullName evidence="1">Uncharacterized protein</fullName>
    </submittedName>
</protein>
<proteinExistence type="predicted"/>
<sequence length="68" mass="7729">MRLSAGDGSGVQPTIRLLQTLHSSQFAAHGAAMRQRLLRRDTRRETHYAVPLPFPRVSKSSRKKRTMI</sequence>
<keyword evidence="2" id="KW-1185">Reference proteome</keyword>
<organism evidence="1 2">
    <name type="scientific">Pleurodeles waltl</name>
    <name type="common">Iberian ribbed newt</name>
    <dbReference type="NCBI Taxonomy" id="8319"/>
    <lineage>
        <taxon>Eukaryota</taxon>
        <taxon>Metazoa</taxon>
        <taxon>Chordata</taxon>
        <taxon>Craniata</taxon>
        <taxon>Vertebrata</taxon>
        <taxon>Euteleostomi</taxon>
        <taxon>Amphibia</taxon>
        <taxon>Batrachia</taxon>
        <taxon>Caudata</taxon>
        <taxon>Salamandroidea</taxon>
        <taxon>Salamandridae</taxon>
        <taxon>Pleurodelinae</taxon>
        <taxon>Pleurodeles</taxon>
    </lineage>
</organism>
<dbReference type="AlphaFoldDB" id="A0AAV7VYK7"/>
<reference evidence="1" key="1">
    <citation type="journal article" date="2022" name="bioRxiv">
        <title>Sequencing and chromosome-scale assembly of the giantPleurodeles waltlgenome.</title>
        <authorList>
            <person name="Brown T."/>
            <person name="Elewa A."/>
            <person name="Iarovenko S."/>
            <person name="Subramanian E."/>
            <person name="Araus A.J."/>
            <person name="Petzold A."/>
            <person name="Susuki M."/>
            <person name="Suzuki K.-i.T."/>
            <person name="Hayashi T."/>
            <person name="Toyoda A."/>
            <person name="Oliveira C."/>
            <person name="Osipova E."/>
            <person name="Leigh N.D."/>
            <person name="Simon A."/>
            <person name="Yun M.H."/>
        </authorList>
    </citation>
    <scope>NUCLEOTIDE SEQUENCE</scope>
    <source>
        <strain evidence="1">20211129_DDA</strain>
        <tissue evidence="1">Liver</tissue>
    </source>
</reference>
<accession>A0AAV7VYK7</accession>
<evidence type="ECO:0000313" key="2">
    <source>
        <dbReference type="Proteomes" id="UP001066276"/>
    </source>
</evidence>
<comment type="caution">
    <text evidence="1">The sequence shown here is derived from an EMBL/GenBank/DDBJ whole genome shotgun (WGS) entry which is preliminary data.</text>
</comment>
<gene>
    <name evidence="1" type="ORF">NDU88_002176</name>
</gene>
<evidence type="ECO:0000313" key="1">
    <source>
        <dbReference type="EMBL" id="KAJ1206778.1"/>
    </source>
</evidence>